<organism evidence="2 3">
    <name type="scientific">Araneus ventricosus</name>
    <name type="common">Orbweaver spider</name>
    <name type="synonym">Epeira ventricosa</name>
    <dbReference type="NCBI Taxonomy" id="182803"/>
    <lineage>
        <taxon>Eukaryota</taxon>
        <taxon>Metazoa</taxon>
        <taxon>Ecdysozoa</taxon>
        <taxon>Arthropoda</taxon>
        <taxon>Chelicerata</taxon>
        <taxon>Arachnida</taxon>
        <taxon>Araneae</taxon>
        <taxon>Araneomorphae</taxon>
        <taxon>Entelegynae</taxon>
        <taxon>Araneoidea</taxon>
        <taxon>Araneidae</taxon>
        <taxon>Araneus</taxon>
    </lineage>
</organism>
<proteinExistence type="predicted"/>
<feature type="compositionally biased region" description="Basic residues" evidence="1">
    <location>
        <begin position="15"/>
        <end position="30"/>
    </location>
</feature>
<protein>
    <submittedName>
        <fullName evidence="2">Uncharacterized protein</fullName>
    </submittedName>
</protein>
<reference evidence="2 3" key="1">
    <citation type="journal article" date="2019" name="Sci. Rep.">
        <title>Orb-weaving spider Araneus ventricosus genome elucidates the spidroin gene catalogue.</title>
        <authorList>
            <person name="Kono N."/>
            <person name="Nakamura H."/>
            <person name="Ohtoshi R."/>
            <person name="Moran D.A.P."/>
            <person name="Shinohara A."/>
            <person name="Yoshida Y."/>
            <person name="Fujiwara M."/>
            <person name="Mori M."/>
            <person name="Tomita M."/>
            <person name="Arakawa K."/>
        </authorList>
    </citation>
    <scope>NUCLEOTIDE SEQUENCE [LARGE SCALE GENOMIC DNA]</scope>
</reference>
<gene>
    <name evidence="2" type="ORF">AVEN_11534_1</name>
</gene>
<dbReference type="AlphaFoldDB" id="A0A4Y2MA41"/>
<evidence type="ECO:0000313" key="2">
    <source>
        <dbReference type="EMBL" id="GBN22586.1"/>
    </source>
</evidence>
<dbReference type="EMBL" id="BGPR01121845">
    <property type="protein sequence ID" value="GBN22586.1"/>
    <property type="molecule type" value="Genomic_DNA"/>
</dbReference>
<name>A0A4Y2MA41_ARAVE</name>
<sequence length="109" mass="12881">METRVRTSPKVHPTFQHRKNKPNWHNRHQNKSSSSNRHVQWSGDIRTDTGGWKRSQQLIIIKPYSNSVRPCMDRPFTGKPFGMSRRFLHFHLPNSKQFELFCGSFSNTN</sequence>
<accession>A0A4Y2MA41</accession>
<evidence type="ECO:0000256" key="1">
    <source>
        <dbReference type="SAM" id="MobiDB-lite"/>
    </source>
</evidence>
<keyword evidence="3" id="KW-1185">Reference proteome</keyword>
<feature type="region of interest" description="Disordered" evidence="1">
    <location>
        <begin position="1"/>
        <end position="48"/>
    </location>
</feature>
<evidence type="ECO:0000313" key="3">
    <source>
        <dbReference type="Proteomes" id="UP000499080"/>
    </source>
</evidence>
<comment type="caution">
    <text evidence="2">The sequence shown here is derived from an EMBL/GenBank/DDBJ whole genome shotgun (WGS) entry which is preliminary data.</text>
</comment>
<dbReference type="Proteomes" id="UP000499080">
    <property type="component" value="Unassembled WGS sequence"/>
</dbReference>